<feature type="transmembrane region" description="Helical" evidence="1">
    <location>
        <begin position="113"/>
        <end position="142"/>
    </location>
</feature>
<keyword evidence="1" id="KW-0472">Membrane</keyword>
<dbReference type="Pfam" id="PF09955">
    <property type="entry name" value="DUF2189"/>
    <property type="match status" value="1"/>
</dbReference>
<comment type="caution">
    <text evidence="2">The sequence shown here is derived from an EMBL/GenBank/DDBJ whole genome shotgun (WGS) entry which is preliminary data.</text>
</comment>
<protein>
    <recommendedName>
        <fullName evidence="4">DUF2189 domain-containing protein</fullName>
    </recommendedName>
</protein>
<feature type="transmembrane region" description="Helical" evidence="1">
    <location>
        <begin position="162"/>
        <end position="181"/>
    </location>
</feature>
<evidence type="ECO:0000313" key="2">
    <source>
        <dbReference type="EMBL" id="MBK1633811.1"/>
    </source>
</evidence>
<evidence type="ECO:0008006" key="4">
    <source>
        <dbReference type="Google" id="ProtNLM"/>
    </source>
</evidence>
<accession>A0ABS1CPE4</accession>
<keyword evidence="1" id="KW-1133">Transmembrane helix</keyword>
<dbReference type="EMBL" id="NRRV01000122">
    <property type="protein sequence ID" value="MBK1633811.1"/>
    <property type="molecule type" value="Genomic_DNA"/>
</dbReference>
<dbReference type="RefSeq" id="WP_200243221.1">
    <property type="nucleotide sequence ID" value="NZ_NRRV01000122.1"/>
</dbReference>
<feature type="transmembrane region" description="Helical" evidence="1">
    <location>
        <begin position="38"/>
        <end position="63"/>
    </location>
</feature>
<keyword evidence="3" id="KW-1185">Reference proteome</keyword>
<name>A0ABS1CPE4_9GAMM</name>
<sequence length="271" mass="29909">MTTYVLSTAHIPRRTYNIPHLSLLRPLRWLRQGLGDMVATPAVSLAYGAAVAALAFVVVMLTAGGTQFFLVPFLFGGFLLIAPILSVGLVAMAKRRDEQRPDTSVIDILKVNAPSLALLGLVLLFLFLNWIMLSNLIFGGFFHEVVPTYGQVRPLPVMFGESWPFALVYGGIALVLALLLFRMIAFALPMLVDQRVDMFNAIFASWRAVGENWPSMIVWAFLLFALTTIGISLWLVGLVVVVPWLGYATWHAYRDTLVPEPTASADVDNTI</sequence>
<feature type="transmembrane region" description="Helical" evidence="1">
    <location>
        <begin position="69"/>
        <end position="92"/>
    </location>
</feature>
<reference evidence="2 3" key="1">
    <citation type="journal article" date="2020" name="Microorganisms">
        <title>Osmotic Adaptation and Compatible Solute Biosynthesis of Phototrophic Bacteria as Revealed from Genome Analyses.</title>
        <authorList>
            <person name="Imhoff J.F."/>
            <person name="Rahn T."/>
            <person name="Kunzel S."/>
            <person name="Keller A."/>
            <person name="Neulinger S.C."/>
        </authorList>
    </citation>
    <scope>NUCLEOTIDE SEQUENCE [LARGE SCALE GENOMIC DNA]</scope>
    <source>
        <strain evidence="2 3">DSM 6210</strain>
    </source>
</reference>
<evidence type="ECO:0000313" key="3">
    <source>
        <dbReference type="Proteomes" id="UP000748752"/>
    </source>
</evidence>
<organism evidence="2 3">
    <name type="scientific">Thiohalocapsa halophila</name>
    <dbReference type="NCBI Taxonomy" id="69359"/>
    <lineage>
        <taxon>Bacteria</taxon>
        <taxon>Pseudomonadati</taxon>
        <taxon>Pseudomonadota</taxon>
        <taxon>Gammaproteobacteria</taxon>
        <taxon>Chromatiales</taxon>
        <taxon>Chromatiaceae</taxon>
        <taxon>Thiohalocapsa</taxon>
    </lineage>
</organism>
<keyword evidence="1" id="KW-0812">Transmembrane</keyword>
<proteinExistence type="predicted"/>
<dbReference type="InterPro" id="IPR018692">
    <property type="entry name" value="DUF2189"/>
</dbReference>
<feature type="transmembrane region" description="Helical" evidence="1">
    <location>
        <begin position="217"/>
        <end position="245"/>
    </location>
</feature>
<dbReference type="Proteomes" id="UP000748752">
    <property type="component" value="Unassembled WGS sequence"/>
</dbReference>
<gene>
    <name evidence="2" type="ORF">CKO31_24360</name>
</gene>
<evidence type="ECO:0000256" key="1">
    <source>
        <dbReference type="SAM" id="Phobius"/>
    </source>
</evidence>